<dbReference type="AlphaFoldDB" id="A0A2K0UME2"/>
<evidence type="ECO:0000256" key="1">
    <source>
        <dbReference type="SAM" id="Coils"/>
    </source>
</evidence>
<evidence type="ECO:0000313" key="4">
    <source>
        <dbReference type="Proteomes" id="UP000236290"/>
    </source>
</evidence>
<evidence type="ECO:0000313" key="3">
    <source>
        <dbReference type="EMBL" id="PNP58925.1"/>
    </source>
</evidence>
<dbReference type="Proteomes" id="UP000236290">
    <property type="component" value="Unassembled WGS sequence"/>
</dbReference>
<reference evidence="3 4" key="1">
    <citation type="submission" date="2017-02" db="EMBL/GenBank/DDBJ databases">
        <title>Genomes of Trichoderma spp. with biocontrol activity.</title>
        <authorList>
            <person name="Gardiner D."/>
            <person name="Kazan K."/>
            <person name="Vos C."/>
            <person name="Harvey P."/>
        </authorList>
    </citation>
    <scope>NUCLEOTIDE SEQUENCE [LARGE SCALE GENOMIC DNA]</scope>
    <source>
        <strain evidence="3 4">Tr1</strain>
    </source>
</reference>
<gene>
    <name evidence="3" type="ORF">THARTR1_01173</name>
</gene>
<organism evidence="3 4">
    <name type="scientific">Trichoderma harzianum</name>
    <name type="common">Hypocrea lixii</name>
    <dbReference type="NCBI Taxonomy" id="5544"/>
    <lineage>
        <taxon>Eukaryota</taxon>
        <taxon>Fungi</taxon>
        <taxon>Dikarya</taxon>
        <taxon>Ascomycota</taxon>
        <taxon>Pezizomycotina</taxon>
        <taxon>Sordariomycetes</taxon>
        <taxon>Hypocreomycetidae</taxon>
        <taxon>Hypocreales</taxon>
        <taxon>Hypocreaceae</taxon>
        <taxon>Trichoderma</taxon>
    </lineage>
</organism>
<dbReference type="EMBL" id="MTYI01000016">
    <property type="protein sequence ID" value="PNP58925.1"/>
    <property type="molecule type" value="Genomic_DNA"/>
</dbReference>
<dbReference type="PANTHER" id="PTHR35186">
    <property type="entry name" value="ANK_REP_REGION DOMAIN-CONTAINING PROTEIN"/>
    <property type="match status" value="1"/>
</dbReference>
<feature type="region of interest" description="Disordered" evidence="2">
    <location>
        <begin position="324"/>
        <end position="349"/>
    </location>
</feature>
<protein>
    <submittedName>
        <fullName evidence="3">Uncharacterized protein</fullName>
    </submittedName>
</protein>
<comment type="caution">
    <text evidence="3">The sequence shown here is derived from an EMBL/GenBank/DDBJ whole genome shotgun (WGS) entry which is preliminary data.</text>
</comment>
<dbReference type="OrthoDB" id="5331891at2759"/>
<dbReference type="PANTHER" id="PTHR35186:SF4">
    <property type="entry name" value="PRION-INHIBITION AND PROPAGATION HELO DOMAIN-CONTAINING PROTEIN"/>
    <property type="match status" value="1"/>
</dbReference>
<feature type="coiled-coil region" evidence="1">
    <location>
        <begin position="157"/>
        <end position="204"/>
    </location>
</feature>
<keyword evidence="1" id="KW-0175">Coiled coil</keyword>
<proteinExistence type="predicted"/>
<name>A0A2K0UME2_TRIHA</name>
<sequence>MDPLSVSYGILPMVGNSVNVYKSVRAKFKIFCHYSAEVERIRKLFGAQRDYFLNEIELVLRLVLQDQDIVKAMMKDSAHTEWHAHSLEKKLEALLERNLMSLIDIVNDINDSISTLQKAFKCFAPLEEEQNRVRWNIHGASSSQLMAANATANSSYLKDEQLKRKQLKDCVRKLRKRVTITFEKKNFEDQIDLLEKSNSALRRLREQVSELQKPPSYTAGKPCKRAGRLPLEFKGYRDIRRASKALHEALTAAWSSTQAPHLRHFVKLFLDAKAETDVQMEIAILCYGAQLHQTTLFKTSLTRLEVRSRTMDSIMWSSASLLSPAPEVDNSQNDRRKRPKVRFSDIGDKPDVNNIDVESVSQYSITNTSQSTIVSPDDLQLTGHFCPELLRRCSTPDMVCKAEGLGHIDSCMQEGFRHCFFPCSNNHRCSQMGLDDVMLMDEALGQSASNRLTIVGQLRLAHRLVSAVLKFNSTPWLNEVWSFRDLAFFRQGDDLTLSLQTLHFGVELIHGGPDPGESLMDVESPVSLTQSIEDVQYKHGVRNVTLYSLGAALLAIGRWERIDHNDIEGVRRLASQSCYLGPVYQELTQKVLDCDFGYGKDLKKPRLQEAIYEMVVLELESMIASLDISGEEDE</sequence>
<accession>A0A2K0UME2</accession>
<evidence type="ECO:0000256" key="2">
    <source>
        <dbReference type="SAM" id="MobiDB-lite"/>
    </source>
</evidence>